<reference evidence="2" key="1">
    <citation type="submission" date="2019-04" db="EMBL/GenBank/DDBJ databases">
        <authorList>
            <person name="Alioto T."/>
            <person name="Alioto T."/>
        </authorList>
    </citation>
    <scope>NUCLEOTIDE SEQUENCE [LARGE SCALE GENOMIC DNA]</scope>
</reference>
<evidence type="ECO:0000313" key="2">
    <source>
        <dbReference type="EMBL" id="VTJ91595.1"/>
    </source>
</evidence>
<feature type="compositionally biased region" description="Basic and acidic residues" evidence="1">
    <location>
        <begin position="112"/>
        <end position="146"/>
    </location>
</feature>
<feature type="region of interest" description="Disordered" evidence="1">
    <location>
        <begin position="106"/>
        <end position="253"/>
    </location>
</feature>
<evidence type="ECO:0000256" key="1">
    <source>
        <dbReference type="SAM" id="MobiDB-lite"/>
    </source>
</evidence>
<proteinExistence type="predicted"/>
<dbReference type="AlphaFoldDB" id="A0A5E4DC46"/>
<evidence type="ECO:0008006" key="4">
    <source>
        <dbReference type="Google" id="ProtNLM"/>
    </source>
</evidence>
<dbReference type="Proteomes" id="UP000335636">
    <property type="component" value="Unassembled WGS sequence"/>
</dbReference>
<feature type="non-terminal residue" evidence="2">
    <location>
        <position position="1"/>
    </location>
</feature>
<gene>
    <name evidence="2" type="ORF">MONAX_5E010135</name>
</gene>
<keyword evidence="3" id="KW-1185">Reference proteome</keyword>
<name>A0A5E4DC46_MARMO</name>
<protein>
    <recommendedName>
        <fullName evidence="4">CEP295 N-terminal like</fullName>
    </recommendedName>
</protein>
<feature type="region of interest" description="Disordered" evidence="1">
    <location>
        <begin position="514"/>
        <end position="534"/>
    </location>
</feature>
<comment type="caution">
    <text evidence="2">The sequence shown here is derived from an EMBL/GenBank/DDBJ whole genome shotgun (WGS) entry which is preliminary data.</text>
</comment>
<dbReference type="EMBL" id="CABDUW010009646">
    <property type="protein sequence ID" value="VTJ91595.1"/>
    <property type="molecule type" value="Genomic_DNA"/>
</dbReference>
<feature type="compositionally biased region" description="Low complexity" evidence="1">
    <location>
        <begin position="514"/>
        <end position="527"/>
    </location>
</feature>
<feature type="region of interest" description="Disordered" evidence="1">
    <location>
        <begin position="333"/>
        <end position="398"/>
    </location>
</feature>
<feature type="region of interest" description="Disordered" evidence="1">
    <location>
        <begin position="1"/>
        <end position="29"/>
    </location>
</feature>
<accession>A0A5E4DC46</accession>
<feature type="compositionally biased region" description="Basic and acidic residues" evidence="1">
    <location>
        <begin position="372"/>
        <end position="382"/>
    </location>
</feature>
<organism evidence="2 3">
    <name type="scientific">Marmota monax</name>
    <name type="common">Woodchuck</name>
    <dbReference type="NCBI Taxonomy" id="9995"/>
    <lineage>
        <taxon>Eukaryota</taxon>
        <taxon>Metazoa</taxon>
        <taxon>Chordata</taxon>
        <taxon>Craniata</taxon>
        <taxon>Vertebrata</taxon>
        <taxon>Euteleostomi</taxon>
        <taxon>Mammalia</taxon>
        <taxon>Eutheria</taxon>
        <taxon>Euarchontoglires</taxon>
        <taxon>Glires</taxon>
        <taxon>Rodentia</taxon>
        <taxon>Sciuromorpha</taxon>
        <taxon>Sciuridae</taxon>
        <taxon>Xerinae</taxon>
        <taxon>Marmotini</taxon>
        <taxon>Marmota</taxon>
    </lineage>
</organism>
<feature type="compositionally biased region" description="Basic and acidic residues" evidence="1">
    <location>
        <begin position="160"/>
        <end position="170"/>
    </location>
</feature>
<sequence>RLPLEEELTGRQRTSERALLPGSSPHDPVTLLRQKHTMLKVGELEDDSPLPRRPNLQWRAQQLLHLAQELQAEWQEAQFLEDPEQLCSTHVLGGATAGWAVENQAQAQAEADLEKPAPRGAERSPKVKEKHKVALREPKSHQEEPPRQQARRPKPQRKAVGSERQGDTKPRGLGPTEKSKRKRVPSSKTSSGRQPVTPRVGRSVKPQLATGGELRGLQEKQRAREGRRKAGKGTTVHFARGLRNISENQGPRDRLEEFQRLWPASSTHKREAVAPTTPDKCITKNRWQRELELAFEQLFNSNRKLKRHLNQHLDSRSRTDPDPQEQVFSVMQGCDSDTPQEGAAEVESLPAGESGDPAEAEVSQKSSQTDLKQSRSTDELPRCHPMAQPAVKDGSQTSLAEADTAIDEEDLLFKSTECEQEASELATLMDSCPQPHLQEQARGADWMAFAQKPPRLELEWRRQKPSFESGELPDMSLEIHYSAELEEERKERRRLRLALLKSYPSSYQIKGRVSPSSVKLTSSSNSSIIEDEDKQNQMIRDIQLQISEQNKLHEQFLEKARKCLLEFQRIC</sequence>
<evidence type="ECO:0000313" key="3">
    <source>
        <dbReference type="Proteomes" id="UP000335636"/>
    </source>
</evidence>